<dbReference type="EMBL" id="FOQA01000009">
    <property type="protein sequence ID" value="SFI24170.1"/>
    <property type="molecule type" value="Genomic_DNA"/>
</dbReference>
<feature type="binding site" evidence="3">
    <location>
        <position position="107"/>
    </location>
    <ligand>
        <name>Mn(2+)</name>
        <dbReference type="ChEBI" id="CHEBI:29035"/>
        <label>2</label>
    </ligand>
</feature>
<dbReference type="GO" id="GO:0046872">
    <property type="term" value="F:metal ion binding"/>
    <property type="evidence" value="ECO:0007669"/>
    <property type="project" value="UniProtKB-KW"/>
</dbReference>
<dbReference type="PANTHER" id="PTHR11014:SF63">
    <property type="entry name" value="METALLOPEPTIDASE, PUTATIVE (AFU_ORTHOLOGUE AFUA_6G09600)-RELATED"/>
    <property type="match status" value="1"/>
</dbReference>
<evidence type="ECO:0000256" key="3">
    <source>
        <dbReference type="PIRSR" id="PIRSR005962-1"/>
    </source>
</evidence>
<evidence type="ECO:0000313" key="6">
    <source>
        <dbReference type="Proteomes" id="UP000199287"/>
    </source>
</evidence>
<sequence length="398" mass="43799">MLNTINWWDEIDAMDLWLRKIRQELHQWPELGTEEWQTNKKITTTLKEIGVEDIKTIAGTGVVALIAGKKPGKTIALRADMDALPIQEETKVTYASKHKGIMHACGHDAHMTILLGVAKALKKYEPYLKGNVKLMFQPAEETVGGAERMIAEGVLQNPEVDMVYGLHVAPELEVGTVGIRYGQMNASSDTIEIKIKGKNTHGAYPHRGVDAILIAGEMITGLQSIVSRNIDPRDSAVLSFGKIQGGSQGNIIADEVVLTGTLRTFDPEVRSRAKEKIIQMVQTLPKAFGGEGDISIEPGYSALINHKETTTIVENQAIKALGKENVQPIETPSLGVEDFSFFLQEKKGTFFRLGVGNREKGITAPGHSKEFNIDEDSLRIGVYLQIMNTLSSLEEIEQ</sequence>
<dbReference type="AlphaFoldDB" id="A0A1I3GL94"/>
<keyword evidence="2 5" id="KW-0378">Hydrolase</keyword>
<dbReference type="SUPFAM" id="SSF55031">
    <property type="entry name" value="Bacterial exopeptidase dimerisation domain"/>
    <property type="match status" value="1"/>
</dbReference>
<dbReference type="OrthoDB" id="9776731at2"/>
<dbReference type="GO" id="GO:0016787">
    <property type="term" value="F:hydrolase activity"/>
    <property type="evidence" value="ECO:0007669"/>
    <property type="project" value="UniProtKB-KW"/>
</dbReference>
<dbReference type="Pfam" id="PF07687">
    <property type="entry name" value="M20_dimer"/>
    <property type="match status" value="1"/>
</dbReference>
<dbReference type="PIRSF" id="PIRSF005962">
    <property type="entry name" value="Pept_M20D_amidohydro"/>
    <property type="match status" value="1"/>
</dbReference>
<dbReference type="InterPro" id="IPR017439">
    <property type="entry name" value="Amidohydrolase"/>
</dbReference>
<dbReference type="InterPro" id="IPR002933">
    <property type="entry name" value="Peptidase_M20"/>
</dbReference>
<evidence type="ECO:0000256" key="2">
    <source>
        <dbReference type="ARBA" id="ARBA00022801"/>
    </source>
</evidence>
<dbReference type="STRING" id="69895.SAMN05192551_10986"/>
<evidence type="ECO:0000259" key="4">
    <source>
        <dbReference type="Pfam" id="PF07687"/>
    </source>
</evidence>
<dbReference type="InterPro" id="IPR011650">
    <property type="entry name" value="Peptidase_M20_dimer"/>
</dbReference>
<reference evidence="6" key="1">
    <citation type="submission" date="2016-10" db="EMBL/GenBank/DDBJ databases">
        <authorList>
            <person name="Varghese N."/>
            <person name="Submissions S."/>
        </authorList>
    </citation>
    <scope>NUCLEOTIDE SEQUENCE [LARGE SCALE GENOMIC DNA]</scope>
    <source>
        <strain evidence="6">Z-7934</strain>
    </source>
</reference>
<dbReference type="Gene3D" id="3.40.630.10">
    <property type="entry name" value="Zn peptidases"/>
    <property type="match status" value="1"/>
</dbReference>
<dbReference type="NCBIfam" id="TIGR01891">
    <property type="entry name" value="amidohydrolases"/>
    <property type="match status" value="1"/>
</dbReference>
<keyword evidence="6" id="KW-1185">Reference proteome</keyword>
<comment type="similarity">
    <text evidence="1">Belongs to the peptidase M20 family.</text>
</comment>
<feature type="domain" description="Peptidase M20 dimerisation" evidence="4">
    <location>
        <begin position="190"/>
        <end position="284"/>
    </location>
</feature>
<dbReference type="FunFam" id="3.30.70.360:FF:000014">
    <property type="entry name" value="N-acyl-L-amino acid amidohydrolase"/>
    <property type="match status" value="1"/>
</dbReference>
<feature type="binding site" evidence="3">
    <location>
        <position position="367"/>
    </location>
    <ligand>
        <name>Mn(2+)</name>
        <dbReference type="ChEBI" id="CHEBI:29035"/>
        <label>2</label>
    </ligand>
</feature>
<dbReference type="RefSeq" id="WP_093373300.1">
    <property type="nucleotide sequence ID" value="NZ_FOQA01000009.1"/>
</dbReference>
<feature type="binding site" evidence="3">
    <location>
        <position position="167"/>
    </location>
    <ligand>
        <name>Mn(2+)</name>
        <dbReference type="ChEBI" id="CHEBI:29035"/>
        <label>2</label>
    </ligand>
</feature>
<proteinExistence type="inferred from homology"/>
<evidence type="ECO:0000256" key="1">
    <source>
        <dbReference type="ARBA" id="ARBA00006153"/>
    </source>
</evidence>
<dbReference type="InterPro" id="IPR036264">
    <property type="entry name" value="Bact_exopeptidase_dim_dom"/>
</dbReference>
<dbReference type="PANTHER" id="PTHR11014">
    <property type="entry name" value="PEPTIDASE M20 FAMILY MEMBER"/>
    <property type="match status" value="1"/>
</dbReference>
<evidence type="ECO:0000313" key="5">
    <source>
        <dbReference type="EMBL" id="SFI24170.1"/>
    </source>
</evidence>
<keyword evidence="3" id="KW-0464">Manganese</keyword>
<comment type="cofactor">
    <cofactor evidence="3">
        <name>Mn(2+)</name>
        <dbReference type="ChEBI" id="CHEBI:29035"/>
    </cofactor>
    <text evidence="3">The Mn(2+) ion enhances activity.</text>
</comment>
<feature type="binding site" evidence="3">
    <location>
        <position position="105"/>
    </location>
    <ligand>
        <name>Mn(2+)</name>
        <dbReference type="ChEBI" id="CHEBI:29035"/>
        <label>2</label>
    </ligand>
</feature>
<feature type="binding site" evidence="3">
    <location>
        <position position="141"/>
    </location>
    <ligand>
        <name>Mn(2+)</name>
        <dbReference type="ChEBI" id="CHEBI:29035"/>
        <label>2</label>
    </ligand>
</feature>
<gene>
    <name evidence="5" type="ORF">SAMN05192551_10986</name>
</gene>
<dbReference type="Gene3D" id="3.30.70.360">
    <property type="match status" value="1"/>
</dbReference>
<dbReference type="SUPFAM" id="SSF53187">
    <property type="entry name" value="Zn-dependent exopeptidases"/>
    <property type="match status" value="1"/>
</dbReference>
<dbReference type="Proteomes" id="UP000199287">
    <property type="component" value="Unassembled WGS sequence"/>
</dbReference>
<keyword evidence="3" id="KW-0479">Metal-binding</keyword>
<dbReference type="CDD" id="cd03886">
    <property type="entry name" value="M20_Acy1"/>
    <property type="match status" value="1"/>
</dbReference>
<dbReference type="Pfam" id="PF01546">
    <property type="entry name" value="Peptidase_M20"/>
    <property type="match status" value="1"/>
</dbReference>
<organism evidence="5 6">
    <name type="scientific">Tindallia magadiensis</name>
    <dbReference type="NCBI Taxonomy" id="69895"/>
    <lineage>
        <taxon>Bacteria</taxon>
        <taxon>Bacillati</taxon>
        <taxon>Bacillota</taxon>
        <taxon>Clostridia</taxon>
        <taxon>Peptostreptococcales</taxon>
        <taxon>Tindalliaceae</taxon>
        <taxon>Tindallia</taxon>
    </lineage>
</organism>
<protein>
    <submittedName>
        <fullName evidence="5">Amidohydrolase</fullName>
    </submittedName>
</protein>
<accession>A0A1I3GL94</accession>
<name>A0A1I3GL94_9FIRM</name>